<evidence type="ECO:0000313" key="15">
    <source>
        <dbReference type="EMBL" id="BAU54673.1"/>
    </source>
</evidence>
<dbReference type="GO" id="GO:0005886">
    <property type="term" value="C:plasma membrane"/>
    <property type="evidence" value="ECO:0007669"/>
    <property type="project" value="UniProtKB-SubCell"/>
</dbReference>
<comment type="catalytic activity">
    <reaction evidence="13">
        <text>fluoride(in) = fluoride(out)</text>
        <dbReference type="Rhea" id="RHEA:76159"/>
        <dbReference type="ChEBI" id="CHEBI:17051"/>
    </reaction>
    <physiologicalReaction direction="left-to-right" evidence="13">
        <dbReference type="Rhea" id="RHEA:76160"/>
    </physiologicalReaction>
</comment>
<evidence type="ECO:0000256" key="2">
    <source>
        <dbReference type="ARBA" id="ARBA00022448"/>
    </source>
</evidence>
<dbReference type="PANTHER" id="PTHR28259">
    <property type="entry name" value="FLUORIDE EXPORT PROTEIN 1-RELATED"/>
    <property type="match status" value="1"/>
</dbReference>
<dbReference type="OrthoDB" id="9815830at2"/>
<evidence type="ECO:0000256" key="1">
    <source>
        <dbReference type="ARBA" id="ARBA00004651"/>
    </source>
</evidence>
<dbReference type="HAMAP" id="MF_00454">
    <property type="entry name" value="FluC"/>
    <property type="match status" value="1"/>
</dbReference>
<dbReference type="AlphaFoldDB" id="A0A120MYZ5"/>
<evidence type="ECO:0000256" key="7">
    <source>
        <dbReference type="ARBA" id="ARBA00022989"/>
    </source>
</evidence>
<feature type="binding site" evidence="14">
    <location>
        <position position="77"/>
    </location>
    <ligand>
        <name>Na(+)</name>
        <dbReference type="ChEBI" id="CHEBI:29101"/>
        <note>structural</note>
    </ligand>
</feature>
<keyword evidence="2 14" id="KW-0813">Transport</keyword>
<dbReference type="Proteomes" id="UP000218263">
    <property type="component" value="Chromosome"/>
</dbReference>
<comment type="subcellular location">
    <subcellularLocation>
        <location evidence="1 14">Cell membrane</location>
        <topology evidence="1 14">Multi-pass membrane protein</topology>
    </subcellularLocation>
</comment>
<evidence type="ECO:0000256" key="6">
    <source>
        <dbReference type="ARBA" id="ARBA00022723"/>
    </source>
</evidence>
<feature type="transmembrane region" description="Helical" evidence="14">
    <location>
        <begin position="32"/>
        <end position="55"/>
    </location>
</feature>
<evidence type="ECO:0000256" key="10">
    <source>
        <dbReference type="ARBA" id="ARBA00023136"/>
    </source>
</evidence>
<evidence type="ECO:0000313" key="16">
    <source>
        <dbReference type="Proteomes" id="UP000218263"/>
    </source>
</evidence>
<feature type="transmembrane region" description="Helical" evidence="14">
    <location>
        <begin position="98"/>
        <end position="123"/>
    </location>
</feature>
<proteinExistence type="inferred from homology"/>
<keyword evidence="7 14" id="KW-1133">Transmembrane helix</keyword>
<reference evidence="15 16" key="1">
    <citation type="submission" date="2015-12" db="EMBL/GenBank/DDBJ databases">
        <title>Genome sequence of Mucilaginibacter gotjawali.</title>
        <authorList>
            <person name="Lee J.S."/>
            <person name="Lee K.C."/>
            <person name="Kim K.K."/>
            <person name="Lee B.W."/>
        </authorList>
    </citation>
    <scope>NUCLEOTIDE SEQUENCE [LARGE SCALE GENOMIC DNA]</scope>
    <source>
        <strain evidence="15 16">SA3-7</strain>
    </source>
</reference>
<evidence type="ECO:0000256" key="13">
    <source>
        <dbReference type="ARBA" id="ARBA00035585"/>
    </source>
</evidence>
<name>A0A120MYZ5_9SPHI</name>
<dbReference type="InterPro" id="IPR003691">
    <property type="entry name" value="FluC"/>
</dbReference>
<keyword evidence="3 14" id="KW-1003">Cell membrane</keyword>
<evidence type="ECO:0000256" key="4">
    <source>
        <dbReference type="ARBA" id="ARBA00022519"/>
    </source>
</evidence>
<keyword evidence="8 14" id="KW-0915">Sodium</keyword>
<evidence type="ECO:0000256" key="8">
    <source>
        <dbReference type="ARBA" id="ARBA00023053"/>
    </source>
</evidence>
<sequence>MKTWLLIFIGGGIGSLLRYIVSRVVNRSIVSAFPYGTFIVNVTGCFLIGFFIFYFSETRFGAASLPWRIFLITGICGGYTTFSSFSSENILLLTNNQLLTFMAYTCGSLALGFLATYSGILLAKNF</sequence>
<evidence type="ECO:0000256" key="11">
    <source>
        <dbReference type="ARBA" id="ARBA00023303"/>
    </source>
</evidence>
<evidence type="ECO:0000256" key="14">
    <source>
        <dbReference type="HAMAP-Rule" id="MF_00454"/>
    </source>
</evidence>
<keyword evidence="6 14" id="KW-0479">Metal-binding</keyword>
<dbReference type="EMBL" id="AP017313">
    <property type="protein sequence ID" value="BAU54673.1"/>
    <property type="molecule type" value="Genomic_DNA"/>
</dbReference>
<feature type="binding site" evidence="14">
    <location>
        <position position="80"/>
    </location>
    <ligand>
        <name>Na(+)</name>
        <dbReference type="ChEBI" id="CHEBI:29101"/>
        <note>structural</note>
    </ligand>
</feature>
<keyword evidence="10 14" id="KW-0472">Membrane</keyword>
<keyword evidence="16" id="KW-1185">Reference proteome</keyword>
<evidence type="ECO:0000256" key="3">
    <source>
        <dbReference type="ARBA" id="ARBA00022475"/>
    </source>
</evidence>
<comment type="function">
    <text evidence="14">Fluoride-specific ion channel. Important for reducing fluoride concentration in the cell, thus reducing its toxicity.</text>
</comment>
<feature type="transmembrane region" description="Helical" evidence="14">
    <location>
        <begin position="67"/>
        <end position="86"/>
    </location>
</feature>
<dbReference type="RefSeq" id="WP_096352699.1">
    <property type="nucleotide sequence ID" value="NZ_AP017313.1"/>
</dbReference>
<keyword evidence="9 14" id="KW-0406">Ion transport</keyword>
<keyword evidence="5 14" id="KW-0812">Transmembrane</keyword>
<gene>
    <name evidence="14 15" type="primary">crcB</name>
    <name evidence="14" type="synonym">fluC</name>
    <name evidence="15" type="ORF">MgSA37_02851</name>
</gene>
<keyword evidence="4" id="KW-0997">Cell inner membrane</keyword>
<dbReference type="KEGG" id="mgot:MgSA37_02851"/>
<dbReference type="GO" id="GO:0062054">
    <property type="term" value="F:fluoride channel activity"/>
    <property type="evidence" value="ECO:0007669"/>
    <property type="project" value="UniProtKB-UniRule"/>
</dbReference>
<dbReference type="GO" id="GO:0140114">
    <property type="term" value="P:cellular detoxification of fluoride"/>
    <property type="evidence" value="ECO:0007669"/>
    <property type="project" value="UniProtKB-UniRule"/>
</dbReference>
<dbReference type="NCBIfam" id="TIGR00494">
    <property type="entry name" value="crcB"/>
    <property type="match status" value="1"/>
</dbReference>
<evidence type="ECO:0000256" key="12">
    <source>
        <dbReference type="ARBA" id="ARBA00035120"/>
    </source>
</evidence>
<evidence type="ECO:0000256" key="9">
    <source>
        <dbReference type="ARBA" id="ARBA00023065"/>
    </source>
</evidence>
<dbReference type="Pfam" id="PF02537">
    <property type="entry name" value="CRCB"/>
    <property type="match status" value="1"/>
</dbReference>
<keyword evidence="11 14" id="KW-0407">Ion channel</keyword>
<evidence type="ECO:0000256" key="5">
    <source>
        <dbReference type="ARBA" id="ARBA00022692"/>
    </source>
</evidence>
<comment type="activity regulation">
    <text evidence="14">Na(+) is not transported, but it plays an essential structural role and its presence is essential for fluoride channel function.</text>
</comment>
<accession>A0A120MYZ5</accession>
<protein>
    <recommendedName>
        <fullName evidence="14">Fluoride-specific ion channel FluC</fullName>
    </recommendedName>
</protein>
<organism evidence="15 16">
    <name type="scientific">Mucilaginibacter gotjawali</name>
    <dbReference type="NCBI Taxonomy" id="1550579"/>
    <lineage>
        <taxon>Bacteria</taxon>
        <taxon>Pseudomonadati</taxon>
        <taxon>Bacteroidota</taxon>
        <taxon>Sphingobacteriia</taxon>
        <taxon>Sphingobacteriales</taxon>
        <taxon>Sphingobacteriaceae</taxon>
        <taxon>Mucilaginibacter</taxon>
    </lineage>
</organism>
<dbReference type="GO" id="GO:0046872">
    <property type="term" value="F:metal ion binding"/>
    <property type="evidence" value="ECO:0007669"/>
    <property type="project" value="UniProtKB-KW"/>
</dbReference>
<dbReference type="PANTHER" id="PTHR28259:SF18">
    <property type="entry name" value="FLUORIDE-SPECIFIC ION CHANNEL FLUC"/>
    <property type="match status" value="1"/>
</dbReference>
<comment type="similarity">
    <text evidence="12 14">Belongs to the fluoride channel Fluc/FEX (TC 1.A.43) family.</text>
</comment>